<feature type="non-terminal residue" evidence="1">
    <location>
        <position position="1"/>
    </location>
</feature>
<dbReference type="AlphaFoldDB" id="A0A0F8WT72"/>
<protein>
    <submittedName>
        <fullName evidence="1">Uncharacterized protein</fullName>
    </submittedName>
</protein>
<evidence type="ECO:0000313" key="1">
    <source>
        <dbReference type="EMBL" id="KKK59893.1"/>
    </source>
</evidence>
<gene>
    <name evidence="1" type="ORF">LCGC14_3029800</name>
</gene>
<sequence>DKDEIIGKMIIGEDKEDVLAEVKNMVAEDVLRKIQDGKPFGAELVAATVQRVRSQMTKLGIPKKLNQQPIVLGLAPSEGLSSLIQADEPIKRINSTEDTGEKNLIERYLQKAVKAARELR</sequence>
<reference evidence="1" key="1">
    <citation type="journal article" date="2015" name="Nature">
        <title>Complex archaea that bridge the gap between prokaryotes and eukaryotes.</title>
        <authorList>
            <person name="Spang A."/>
            <person name="Saw J.H."/>
            <person name="Jorgensen S.L."/>
            <person name="Zaremba-Niedzwiedzka K."/>
            <person name="Martijn J."/>
            <person name="Lind A.E."/>
            <person name="van Eijk R."/>
            <person name="Schleper C."/>
            <person name="Guy L."/>
            <person name="Ettema T.J."/>
        </authorList>
    </citation>
    <scope>NUCLEOTIDE SEQUENCE</scope>
</reference>
<organism evidence="1">
    <name type="scientific">marine sediment metagenome</name>
    <dbReference type="NCBI Taxonomy" id="412755"/>
    <lineage>
        <taxon>unclassified sequences</taxon>
        <taxon>metagenomes</taxon>
        <taxon>ecological metagenomes</taxon>
    </lineage>
</organism>
<proteinExistence type="predicted"/>
<accession>A0A0F8WT72</accession>
<comment type="caution">
    <text evidence="1">The sequence shown here is derived from an EMBL/GenBank/DDBJ whole genome shotgun (WGS) entry which is preliminary data.</text>
</comment>
<name>A0A0F8WT72_9ZZZZ</name>
<dbReference type="EMBL" id="LAZR01063235">
    <property type="protein sequence ID" value="KKK59893.1"/>
    <property type="molecule type" value="Genomic_DNA"/>
</dbReference>